<dbReference type="Proteomes" id="UP000292702">
    <property type="component" value="Unassembled WGS sequence"/>
</dbReference>
<feature type="region of interest" description="Disordered" evidence="4">
    <location>
        <begin position="241"/>
        <end position="269"/>
    </location>
</feature>
<evidence type="ECO:0000313" key="6">
    <source>
        <dbReference type="EMBL" id="TCD70306.1"/>
    </source>
</evidence>
<feature type="compositionally biased region" description="Pro residues" evidence="4">
    <location>
        <begin position="247"/>
        <end position="258"/>
    </location>
</feature>
<keyword evidence="5" id="KW-1133">Transmembrane helix</keyword>
<dbReference type="GO" id="GO:0046872">
    <property type="term" value="F:metal ion binding"/>
    <property type="evidence" value="ECO:0007669"/>
    <property type="project" value="UniProtKB-KW"/>
</dbReference>
<keyword evidence="2" id="KW-0479">Metal-binding</keyword>
<dbReference type="AlphaFoldDB" id="A0A4R0RR88"/>
<feature type="transmembrane region" description="Helical" evidence="5">
    <location>
        <begin position="281"/>
        <end position="303"/>
    </location>
</feature>
<dbReference type="PANTHER" id="PTHR10720:SF0">
    <property type="entry name" value="HEME OXYGENASE"/>
    <property type="match status" value="1"/>
</dbReference>
<proteinExistence type="predicted"/>
<organism evidence="6 7">
    <name type="scientific">Steccherinum ochraceum</name>
    <dbReference type="NCBI Taxonomy" id="92696"/>
    <lineage>
        <taxon>Eukaryota</taxon>
        <taxon>Fungi</taxon>
        <taxon>Dikarya</taxon>
        <taxon>Basidiomycota</taxon>
        <taxon>Agaricomycotina</taxon>
        <taxon>Agaricomycetes</taxon>
        <taxon>Polyporales</taxon>
        <taxon>Steccherinaceae</taxon>
        <taxon>Steccherinum</taxon>
    </lineage>
</organism>
<evidence type="ECO:0000256" key="4">
    <source>
        <dbReference type="SAM" id="MobiDB-lite"/>
    </source>
</evidence>
<dbReference type="CDD" id="cd19165">
    <property type="entry name" value="HemeO"/>
    <property type="match status" value="1"/>
</dbReference>
<keyword evidence="3" id="KW-0408">Iron</keyword>
<keyword evidence="5" id="KW-0812">Transmembrane</keyword>
<reference evidence="6 7" key="1">
    <citation type="submission" date="2018-11" db="EMBL/GenBank/DDBJ databases">
        <title>Genome assembly of Steccherinum ochraceum LE-BIN_3174, the white-rot fungus of the Steccherinaceae family (The Residual Polyporoid clade, Polyporales, Basidiomycota).</title>
        <authorList>
            <person name="Fedorova T.V."/>
            <person name="Glazunova O.A."/>
            <person name="Landesman E.O."/>
            <person name="Moiseenko K.V."/>
            <person name="Psurtseva N.V."/>
            <person name="Savinova O.S."/>
            <person name="Shakhova N.V."/>
            <person name="Tyazhelova T.V."/>
            <person name="Vasina D.V."/>
        </authorList>
    </citation>
    <scope>NUCLEOTIDE SEQUENCE [LARGE SCALE GENOMIC DNA]</scope>
    <source>
        <strain evidence="6 7">LE-BIN_3174</strain>
    </source>
</reference>
<evidence type="ECO:0000256" key="2">
    <source>
        <dbReference type="ARBA" id="ARBA00022723"/>
    </source>
</evidence>
<gene>
    <name evidence="6" type="ORF">EIP91_003935</name>
</gene>
<sequence length="327" mass="35290">MATSPTLDTTAPIATLLRTSLTDAHDRASTSDGAGWLTRGELDREEYIRYSMMLYHVYNTFERAIEQHATHPVLQPTYNPSLFARASSLAADIAHLLQVPVSSWQSHPAHVELLANPPQVLTDYVSRIQFVATSDPQRLLAHSYVRYLGDLSGGQFIKRALKKSFDLEDGDGVSFYEFKQLGGTGSATIGDMKKIKEWYRDGMNAGVGDDVAVKEAILDEAVIAFDLNSALFANLRAPSRPTASASPAPPLLGDPATPPEAHKSLPVQLQEEEATTGTYRVASVIALVAALSLSHFLLVLGGFTGVPGAAKLEAVQHWCANQFAAAS</sequence>
<dbReference type="GO" id="GO:0006788">
    <property type="term" value="P:heme oxidation"/>
    <property type="evidence" value="ECO:0007669"/>
    <property type="project" value="InterPro"/>
</dbReference>
<dbReference type="GO" id="GO:0004392">
    <property type="term" value="F:heme oxygenase (decyclizing) activity"/>
    <property type="evidence" value="ECO:0007669"/>
    <property type="project" value="InterPro"/>
</dbReference>
<keyword evidence="1" id="KW-0349">Heme</keyword>
<evidence type="ECO:0000256" key="5">
    <source>
        <dbReference type="SAM" id="Phobius"/>
    </source>
</evidence>
<keyword evidence="5" id="KW-0472">Membrane</keyword>
<dbReference type="Gene3D" id="1.20.910.10">
    <property type="entry name" value="Heme oxygenase-like"/>
    <property type="match status" value="1"/>
</dbReference>
<accession>A0A4R0RR88</accession>
<evidence type="ECO:0000256" key="1">
    <source>
        <dbReference type="ARBA" id="ARBA00022617"/>
    </source>
</evidence>
<evidence type="ECO:0000256" key="3">
    <source>
        <dbReference type="ARBA" id="ARBA00023004"/>
    </source>
</evidence>
<dbReference type="InterPro" id="IPR016084">
    <property type="entry name" value="Haem_Oase-like_multi-hlx"/>
</dbReference>
<comment type="caution">
    <text evidence="6">The sequence shown here is derived from an EMBL/GenBank/DDBJ whole genome shotgun (WGS) entry which is preliminary data.</text>
</comment>
<protein>
    <recommendedName>
        <fullName evidence="8">Heme oxygenase</fullName>
    </recommendedName>
</protein>
<dbReference type="PANTHER" id="PTHR10720">
    <property type="entry name" value="HEME OXYGENASE"/>
    <property type="match status" value="1"/>
</dbReference>
<evidence type="ECO:0008006" key="8">
    <source>
        <dbReference type="Google" id="ProtNLM"/>
    </source>
</evidence>
<dbReference type="OrthoDB" id="652091at2759"/>
<keyword evidence="7" id="KW-1185">Reference proteome</keyword>
<dbReference type="InterPro" id="IPR016053">
    <property type="entry name" value="Haem_Oase-like"/>
</dbReference>
<dbReference type="Pfam" id="PF01126">
    <property type="entry name" value="Heme_oxygenase"/>
    <property type="match status" value="1"/>
</dbReference>
<evidence type="ECO:0000313" key="7">
    <source>
        <dbReference type="Proteomes" id="UP000292702"/>
    </source>
</evidence>
<dbReference type="InterPro" id="IPR002051">
    <property type="entry name" value="Haem_Oase"/>
</dbReference>
<dbReference type="SUPFAM" id="SSF48613">
    <property type="entry name" value="Heme oxygenase-like"/>
    <property type="match status" value="1"/>
</dbReference>
<dbReference type="STRING" id="92696.A0A4R0RR88"/>
<name>A0A4R0RR88_9APHY</name>
<dbReference type="EMBL" id="RWJN01000023">
    <property type="protein sequence ID" value="TCD70306.1"/>
    <property type="molecule type" value="Genomic_DNA"/>
</dbReference>